<evidence type="ECO:0000313" key="1">
    <source>
        <dbReference type="EMBL" id="GFO20395.1"/>
    </source>
</evidence>
<dbReference type="EMBL" id="BLXT01005154">
    <property type="protein sequence ID" value="GFO20395.1"/>
    <property type="molecule type" value="Genomic_DNA"/>
</dbReference>
<dbReference type="Proteomes" id="UP000735302">
    <property type="component" value="Unassembled WGS sequence"/>
</dbReference>
<sequence>QARASSPEIKVDYNVQLIERTPTTDGNIFTVTYTSDADDLALASCNNRVCKKSVASRVPSDGSWMVSFKVPHDATKAYLRFSAINGDYHRFMTIMMDNNRTESLSQALDSTMLQDIRINPPAEVVYKPGENVNVTVGFPYPNDQNEMSLMNATRGGIWYAFLCDIKMQKFKRDLWPRHFIKLSPEPPENEYSKLRKNRTYIITPKQPMSGYVVFKQTLTLPFNTRIWLFQSYVVRPADQKGPFPDGSIVVSFSYRNATCKYEQKCIQHCMFLGADVIGLNVKEVLPDGTEGEVTTKSYGLPFYDQGGIWKHARVLHWLVEAQRDAGRNQSVIIKSYKCFAFARTSGKNATGVVQVELTD</sequence>
<feature type="non-terminal residue" evidence="1">
    <location>
        <position position="1"/>
    </location>
</feature>
<comment type="caution">
    <text evidence="1">The sequence shown here is derived from an EMBL/GenBank/DDBJ whole genome shotgun (WGS) entry which is preliminary data.</text>
</comment>
<proteinExistence type="predicted"/>
<accession>A0AAV4BIQ4</accession>
<organism evidence="1 2">
    <name type="scientific">Plakobranchus ocellatus</name>
    <dbReference type="NCBI Taxonomy" id="259542"/>
    <lineage>
        <taxon>Eukaryota</taxon>
        <taxon>Metazoa</taxon>
        <taxon>Spiralia</taxon>
        <taxon>Lophotrochozoa</taxon>
        <taxon>Mollusca</taxon>
        <taxon>Gastropoda</taxon>
        <taxon>Heterobranchia</taxon>
        <taxon>Euthyneura</taxon>
        <taxon>Panpulmonata</taxon>
        <taxon>Sacoglossa</taxon>
        <taxon>Placobranchoidea</taxon>
        <taxon>Plakobranchidae</taxon>
        <taxon>Plakobranchus</taxon>
    </lineage>
</organism>
<protein>
    <submittedName>
        <fullName evidence="1">Uncharacterized protein</fullName>
    </submittedName>
</protein>
<evidence type="ECO:0000313" key="2">
    <source>
        <dbReference type="Proteomes" id="UP000735302"/>
    </source>
</evidence>
<keyword evidence="2" id="KW-1185">Reference proteome</keyword>
<dbReference type="AlphaFoldDB" id="A0AAV4BIQ4"/>
<reference evidence="1 2" key="1">
    <citation type="journal article" date="2021" name="Elife">
        <title>Chloroplast acquisition without the gene transfer in kleptoplastic sea slugs, Plakobranchus ocellatus.</title>
        <authorList>
            <person name="Maeda T."/>
            <person name="Takahashi S."/>
            <person name="Yoshida T."/>
            <person name="Shimamura S."/>
            <person name="Takaki Y."/>
            <person name="Nagai Y."/>
            <person name="Toyoda A."/>
            <person name="Suzuki Y."/>
            <person name="Arimoto A."/>
            <person name="Ishii H."/>
            <person name="Satoh N."/>
            <person name="Nishiyama T."/>
            <person name="Hasebe M."/>
            <person name="Maruyama T."/>
            <person name="Minagawa J."/>
            <person name="Obokata J."/>
            <person name="Shigenobu S."/>
        </authorList>
    </citation>
    <scope>NUCLEOTIDE SEQUENCE [LARGE SCALE GENOMIC DNA]</scope>
</reference>
<name>A0AAV4BIQ4_9GAST</name>
<gene>
    <name evidence="1" type="ORF">PoB_004690000</name>
</gene>